<proteinExistence type="inferred from homology"/>
<dbReference type="CDD" id="cd00293">
    <property type="entry name" value="USP-like"/>
    <property type="match status" value="1"/>
</dbReference>
<accession>A0A2A3JW63</accession>
<sequence length="137" mass="14127">MFTRIMVPVDLTHVDRLAKALNVAGDLAAHYGAQLVYVGVTAATPSAIAHTPEEYGERLADFAKAQGLAAGVTAGAHPVITHDPAVDLDPALVKAVAETGADLVVMASHIPGIADHFWPSNGGTIAARAKVSVMVVR</sequence>
<organism evidence="4">
    <name type="scientific">Alloyangia mangrovi</name>
    <dbReference type="NCBI Taxonomy" id="1779329"/>
    <lineage>
        <taxon>Bacteria</taxon>
        <taxon>Pseudomonadati</taxon>
        <taxon>Pseudomonadota</taxon>
        <taxon>Alphaproteobacteria</taxon>
        <taxon>Rhodobacterales</taxon>
        <taxon>Roseobacteraceae</taxon>
        <taxon>Alloyangia</taxon>
    </lineage>
</organism>
<evidence type="ECO:0000259" key="2">
    <source>
        <dbReference type="Pfam" id="PF00582"/>
    </source>
</evidence>
<dbReference type="RefSeq" id="WP_095882010.1">
    <property type="nucleotide sequence ID" value="NZ_NTHN02000003.1"/>
</dbReference>
<feature type="domain" description="UspA" evidence="2">
    <location>
        <begin position="1"/>
        <end position="137"/>
    </location>
</feature>
<dbReference type="InterPro" id="IPR006015">
    <property type="entry name" value="Universal_stress_UspA"/>
</dbReference>
<evidence type="ECO:0000313" key="3">
    <source>
        <dbReference type="EMBL" id="MCT4369289.1"/>
    </source>
</evidence>
<reference evidence="3" key="3">
    <citation type="submission" date="2024-05" db="EMBL/GenBank/DDBJ databases">
        <title>Yangia mangrovi SAOS 153D genome.</title>
        <authorList>
            <person name="Verma A."/>
            <person name="Pal Y."/>
            <person name="Sundharam S."/>
            <person name="Bisht B."/>
            <person name="Srinivasan K."/>
        </authorList>
    </citation>
    <scope>NUCLEOTIDE SEQUENCE</scope>
    <source>
        <strain evidence="3">SAOS 153D</strain>
    </source>
</reference>
<dbReference type="Proteomes" id="UP000217448">
    <property type="component" value="Unassembled WGS sequence"/>
</dbReference>
<dbReference type="InterPro" id="IPR006016">
    <property type="entry name" value="UspA"/>
</dbReference>
<reference evidence="5" key="2">
    <citation type="submission" date="2023-07" db="EMBL/GenBank/DDBJ databases">
        <title>Yangia mangrovi SAOS 153D genome.</title>
        <authorList>
            <person name="Verma A."/>
            <person name="Pal Y."/>
            <person name="Sundharam S."/>
            <person name="Bisht B."/>
            <person name="Srinivasan K."/>
        </authorList>
    </citation>
    <scope>NUCLEOTIDE SEQUENCE [LARGE SCALE GENOMIC DNA]</scope>
    <source>
        <strain evidence="5">SAOS 153D</strain>
    </source>
</reference>
<dbReference type="InterPro" id="IPR014729">
    <property type="entry name" value="Rossmann-like_a/b/a_fold"/>
</dbReference>
<dbReference type="AlphaFoldDB" id="A0A2A3JW63"/>
<keyword evidence="5" id="KW-1185">Reference proteome</keyword>
<dbReference type="EMBL" id="NTHN01000134">
    <property type="protein sequence ID" value="PBD19446.1"/>
    <property type="molecule type" value="Genomic_DNA"/>
</dbReference>
<comment type="similarity">
    <text evidence="1">Belongs to the universal stress protein A family.</text>
</comment>
<dbReference type="Pfam" id="PF00582">
    <property type="entry name" value="Usp"/>
    <property type="match status" value="1"/>
</dbReference>
<gene>
    <name evidence="3" type="ORF">CLG85_002580</name>
    <name evidence="4" type="ORF">CLG85_09305</name>
</gene>
<dbReference type="SUPFAM" id="SSF52402">
    <property type="entry name" value="Adenine nucleotide alpha hydrolases-like"/>
    <property type="match status" value="1"/>
</dbReference>
<dbReference type="PRINTS" id="PR01438">
    <property type="entry name" value="UNVRSLSTRESS"/>
</dbReference>
<reference evidence="4" key="1">
    <citation type="submission" date="2017-09" db="EMBL/GenBank/DDBJ databases">
        <title>Yangia sp. SAOS 153D whole genome sequencing.</title>
        <authorList>
            <person name="Verma A."/>
            <person name="Krishnamurthi S."/>
        </authorList>
    </citation>
    <scope>NUCLEOTIDE SEQUENCE [LARGE SCALE GENOMIC DNA]</scope>
    <source>
        <strain evidence="4">SAOS 153D</strain>
    </source>
</reference>
<dbReference type="Gene3D" id="3.40.50.620">
    <property type="entry name" value="HUPs"/>
    <property type="match status" value="1"/>
</dbReference>
<dbReference type="OrthoDB" id="9792500at2"/>
<evidence type="ECO:0000256" key="1">
    <source>
        <dbReference type="ARBA" id="ARBA00008791"/>
    </source>
</evidence>
<protein>
    <submittedName>
        <fullName evidence="3 4">Universal stress protein</fullName>
    </submittedName>
</protein>
<evidence type="ECO:0000313" key="5">
    <source>
        <dbReference type="Proteomes" id="UP000217448"/>
    </source>
</evidence>
<name>A0A2A3JW63_9RHOB</name>
<dbReference type="EMBL" id="NTHN02000003">
    <property type="protein sequence ID" value="MCT4369289.1"/>
    <property type="molecule type" value="Genomic_DNA"/>
</dbReference>
<evidence type="ECO:0000313" key="4">
    <source>
        <dbReference type="EMBL" id="PBD19446.1"/>
    </source>
</evidence>
<comment type="caution">
    <text evidence="4">The sequence shown here is derived from an EMBL/GenBank/DDBJ whole genome shotgun (WGS) entry which is preliminary data.</text>
</comment>